<evidence type="ECO:0000313" key="5">
    <source>
        <dbReference type="Proteomes" id="UP000021816"/>
    </source>
</evidence>
<dbReference type="Pfam" id="PF00072">
    <property type="entry name" value="Response_reg"/>
    <property type="match status" value="1"/>
</dbReference>
<protein>
    <submittedName>
        <fullName evidence="4">Chemotaxis protein CheY</fullName>
    </submittedName>
</protein>
<keyword evidence="1 2" id="KW-0597">Phosphoprotein</keyword>
<dbReference type="InterPro" id="IPR011006">
    <property type="entry name" value="CheY-like_superfamily"/>
</dbReference>
<evidence type="ECO:0000256" key="2">
    <source>
        <dbReference type="PROSITE-ProRule" id="PRU00169"/>
    </source>
</evidence>
<dbReference type="SUPFAM" id="SSF52172">
    <property type="entry name" value="CheY-like"/>
    <property type="match status" value="1"/>
</dbReference>
<dbReference type="PANTHER" id="PTHR44591">
    <property type="entry name" value="STRESS RESPONSE REGULATOR PROTEIN 1"/>
    <property type="match status" value="1"/>
</dbReference>
<evidence type="ECO:0000313" key="4">
    <source>
        <dbReference type="EMBL" id="EXI77595.1"/>
    </source>
</evidence>
<dbReference type="Gene3D" id="3.40.50.2300">
    <property type="match status" value="1"/>
</dbReference>
<dbReference type="CDD" id="cd17593">
    <property type="entry name" value="REC_CheC-like"/>
    <property type="match status" value="1"/>
</dbReference>
<evidence type="ECO:0000259" key="3">
    <source>
        <dbReference type="PROSITE" id="PS50110"/>
    </source>
</evidence>
<name>A0A011PLA4_9PROT</name>
<dbReference type="SMART" id="SM00448">
    <property type="entry name" value="REC"/>
    <property type="match status" value="1"/>
</dbReference>
<reference evidence="4 5" key="1">
    <citation type="submission" date="2014-02" db="EMBL/GenBank/DDBJ databases">
        <title>Expanding our view of genomic diversity in Candidatus Accumulibacter clades.</title>
        <authorList>
            <person name="Skennerton C.T."/>
            <person name="Barr J.J."/>
            <person name="Slater F.R."/>
            <person name="Bond P.L."/>
            <person name="Tyson G.W."/>
        </authorList>
    </citation>
    <scope>NUCLEOTIDE SEQUENCE [LARGE SCALE GENOMIC DNA]</scope>
    <source>
        <strain evidence="5">BA-92</strain>
    </source>
</reference>
<dbReference type="STRING" id="1454003.AW10_03608"/>
<gene>
    <name evidence="4" type="primary">cheY_3</name>
    <name evidence="4" type="ORF">AW10_03608</name>
</gene>
<accession>A0A011PLA4</accession>
<dbReference type="PATRIC" id="fig|1454003.3.peg.3668"/>
<dbReference type="EMBL" id="JEMX01000096">
    <property type="protein sequence ID" value="EXI77595.1"/>
    <property type="molecule type" value="Genomic_DNA"/>
</dbReference>
<evidence type="ECO:0000256" key="1">
    <source>
        <dbReference type="ARBA" id="ARBA00022553"/>
    </source>
</evidence>
<feature type="domain" description="Response regulatory" evidence="3">
    <location>
        <begin position="4"/>
        <end position="119"/>
    </location>
</feature>
<dbReference type="PANTHER" id="PTHR44591:SF24">
    <property type="entry name" value="PROTEIN-GLUTAMATE METHYLESTERASE_PROTEIN-GLUTAMINE GLUTAMINASE 1"/>
    <property type="match status" value="1"/>
</dbReference>
<dbReference type="AlphaFoldDB" id="A0A011PLA4"/>
<dbReference type="PROSITE" id="PS50110">
    <property type="entry name" value="RESPONSE_REGULATORY"/>
    <property type="match status" value="1"/>
</dbReference>
<dbReference type="Proteomes" id="UP000021816">
    <property type="component" value="Unassembled WGS sequence"/>
</dbReference>
<comment type="caution">
    <text evidence="4">The sequence shown here is derived from an EMBL/GenBank/DDBJ whole genome shotgun (WGS) entry which is preliminary data.</text>
</comment>
<dbReference type="GO" id="GO:0000160">
    <property type="term" value="P:phosphorelay signal transduction system"/>
    <property type="evidence" value="ECO:0007669"/>
    <property type="project" value="InterPro"/>
</dbReference>
<dbReference type="InterPro" id="IPR001789">
    <property type="entry name" value="Sig_transdc_resp-reg_receiver"/>
</dbReference>
<dbReference type="InterPro" id="IPR050595">
    <property type="entry name" value="Bact_response_regulator"/>
</dbReference>
<proteinExistence type="predicted"/>
<feature type="modified residue" description="4-aspartylphosphate" evidence="2">
    <location>
        <position position="54"/>
    </location>
</feature>
<sequence>MSVSVLVVDDSAMARKMLIRALPPDWDITITQAANGSEALAQYRQGGIDVMFLDLTMPEMDGYQVLETLRNEDLNCLVIVVSADIQEAAQARVRAMGACAFIKKPVDAERIRTVLKDYGLLV</sequence>
<organism evidence="4 5">
    <name type="scientific">Candidatus Accumulibacter appositus</name>
    <dbReference type="NCBI Taxonomy" id="1454003"/>
    <lineage>
        <taxon>Bacteria</taxon>
        <taxon>Pseudomonadati</taxon>
        <taxon>Pseudomonadota</taxon>
        <taxon>Betaproteobacteria</taxon>
        <taxon>Candidatus Accumulibacter</taxon>
    </lineage>
</organism>